<reference evidence="2 3" key="1">
    <citation type="journal article" date="2015" name="Genome Announc.">
        <title>Expanding the biotechnology potential of lactobacilli through comparative genomics of 213 strains and associated genera.</title>
        <authorList>
            <person name="Sun Z."/>
            <person name="Harris H.M."/>
            <person name="McCann A."/>
            <person name="Guo C."/>
            <person name="Argimon S."/>
            <person name="Zhang W."/>
            <person name="Yang X."/>
            <person name="Jeffery I.B."/>
            <person name="Cooney J.C."/>
            <person name="Kagawa T.F."/>
            <person name="Liu W."/>
            <person name="Song Y."/>
            <person name="Salvetti E."/>
            <person name="Wrobel A."/>
            <person name="Rasinkangas P."/>
            <person name="Parkhill J."/>
            <person name="Rea M.C."/>
            <person name="O'Sullivan O."/>
            <person name="Ritari J."/>
            <person name="Douillard F.P."/>
            <person name="Paul Ross R."/>
            <person name="Yang R."/>
            <person name="Briner A.E."/>
            <person name="Felis G.E."/>
            <person name="de Vos W.M."/>
            <person name="Barrangou R."/>
            <person name="Klaenhammer T.R."/>
            <person name="Caufield P.W."/>
            <person name="Cui Y."/>
            <person name="Zhang H."/>
            <person name="O'Toole P.W."/>
        </authorList>
    </citation>
    <scope>NUCLEOTIDE SEQUENCE [LARGE SCALE GENOMIC DNA]</scope>
    <source>
        <strain evidence="2 3">DSM 20509</strain>
    </source>
</reference>
<dbReference type="RefSeq" id="WP_056975628.1">
    <property type="nucleotide sequence ID" value="NZ_AYYP01000001.1"/>
</dbReference>
<feature type="transmembrane region" description="Helical" evidence="1">
    <location>
        <begin position="53"/>
        <end position="76"/>
    </location>
</feature>
<dbReference type="EMBL" id="AYYP01000001">
    <property type="protein sequence ID" value="KRM66527.1"/>
    <property type="molecule type" value="Genomic_DNA"/>
</dbReference>
<keyword evidence="3" id="KW-1185">Reference proteome</keyword>
<evidence type="ECO:0000256" key="1">
    <source>
        <dbReference type="SAM" id="Phobius"/>
    </source>
</evidence>
<feature type="transmembrane region" description="Helical" evidence="1">
    <location>
        <begin position="27"/>
        <end position="47"/>
    </location>
</feature>
<accession>A0A0R2AII0</accession>
<gene>
    <name evidence="2" type="ORF">FC14_GL002033</name>
</gene>
<name>A0A0R2AII0_9LACO</name>
<comment type="caution">
    <text evidence="2">The sequence shown here is derived from an EMBL/GenBank/DDBJ whole genome shotgun (WGS) entry which is preliminary data.</text>
</comment>
<sequence>MFREFMKLLKPTEASIKGNLEEINARVGQILGPLTIGVGFVGIIYNINNHASVPSFVVNVLVDCFLILTSVILLAYSNYRLSR</sequence>
<evidence type="ECO:0000313" key="3">
    <source>
        <dbReference type="Proteomes" id="UP000051008"/>
    </source>
</evidence>
<keyword evidence="1" id="KW-0472">Membrane</keyword>
<proteinExistence type="predicted"/>
<keyword evidence="1" id="KW-0812">Transmembrane</keyword>
<dbReference type="Proteomes" id="UP000051008">
    <property type="component" value="Unassembled WGS sequence"/>
</dbReference>
<dbReference type="AlphaFoldDB" id="A0A0R2AII0"/>
<organism evidence="2 3">
    <name type="scientific">Ligilactobacillus agilis DSM 20509</name>
    <dbReference type="NCBI Taxonomy" id="1423718"/>
    <lineage>
        <taxon>Bacteria</taxon>
        <taxon>Bacillati</taxon>
        <taxon>Bacillota</taxon>
        <taxon>Bacilli</taxon>
        <taxon>Lactobacillales</taxon>
        <taxon>Lactobacillaceae</taxon>
        <taxon>Ligilactobacillus</taxon>
    </lineage>
</organism>
<keyword evidence="1" id="KW-1133">Transmembrane helix</keyword>
<protein>
    <submittedName>
        <fullName evidence="2">Uncharacterized protein</fullName>
    </submittedName>
</protein>
<evidence type="ECO:0000313" key="2">
    <source>
        <dbReference type="EMBL" id="KRM66527.1"/>
    </source>
</evidence>
<dbReference type="PATRIC" id="fig|1423718.3.peg.2107"/>